<name>A0A1E7JTZ2_9ACTN</name>
<dbReference type="AlphaFoldDB" id="A0A1E7JTZ2"/>
<evidence type="ECO:0008006" key="4">
    <source>
        <dbReference type="Google" id="ProtNLM"/>
    </source>
</evidence>
<feature type="region of interest" description="Disordered" evidence="1">
    <location>
        <begin position="43"/>
        <end position="172"/>
    </location>
</feature>
<organism evidence="2 3">
    <name type="scientific">Streptomyces oceani</name>
    <dbReference type="NCBI Taxonomy" id="1075402"/>
    <lineage>
        <taxon>Bacteria</taxon>
        <taxon>Bacillati</taxon>
        <taxon>Actinomycetota</taxon>
        <taxon>Actinomycetes</taxon>
        <taxon>Kitasatosporales</taxon>
        <taxon>Streptomycetaceae</taxon>
        <taxon>Streptomyces</taxon>
    </lineage>
</organism>
<evidence type="ECO:0000313" key="2">
    <source>
        <dbReference type="EMBL" id="OEU93413.1"/>
    </source>
</evidence>
<evidence type="ECO:0000313" key="3">
    <source>
        <dbReference type="Proteomes" id="UP000176101"/>
    </source>
</evidence>
<dbReference type="STRING" id="1075402.AN216_24625"/>
<feature type="compositionally biased region" description="Gly residues" evidence="1">
    <location>
        <begin position="87"/>
        <end position="133"/>
    </location>
</feature>
<proteinExistence type="predicted"/>
<dbReference type="Proteomes" id="UP000176101">
    <property type="component" value="Unassembled WGS sequence"/>
</dbReference>
<comment type="caution">
    <text evidence="2">The sequence shown here is derived from an EMBL/GenBank/DDBJ whole genome shotgun (WGS) entry which is preliminary data.</text>
</comment>
<reference evidence="2 3" key="1">
    <citation type="journal article" date="2016" name="Front. Microbiol.">
        <title>Comparative Genomics Analysis of Streptomyces Species Reveals Their Adaptation to the Marine Environment and Their Diversity at the Genomic Level.</title>
        <authorList>
            <person name="Tian X."/>
            <person name="Zhang Z."/>
            <person name="Yang T."/>
            <person name="Chen M."/>
            <person name="Li J."/>
            <person name="Chen F."/>
            <person name="Yang J."/>
            <person name="Li W."/>
            <person name="Zhang B."/>
            <person name="Zhang Z."/>
            <person name="Wu J."/>
            <person name="Zhang C."/>
            <person name="Long L."/>
            <person name="Xiao J."/>
        </authorList>
    </citation>
    <scope>NUCLEOTIDE SEQUENCE [LARGE SCALE GENOMIC DNA]</scope>
    <source>
        <strain evidence="2 3">SCSIO 02100</strain>
    </source>
</reference>
<accession>A0A1E7JTZ2</accession>
<keyword evidence="3" id="KW-1185">Reference proteome</keyword>
<gene>
    <name evidence="2" type="ORF">AN216_24625</name>
</gene>
<feature type="compositionally biased region" description="Basic and acidic residues" evidence="1">
    <location>
        <begin position="75"/>
        <end position="84"/>
    </location>
</feature>
<evidence type="ECO:0000256" key="1">
    <source>
        <dbReference type="SAM" id="MobiDB-lite"/>
    </source>
</evidence>
<dbReference type="OrthoDB" id="5189092at2"/>
<protein>
    <recommendedName>
        <fullName evidence="4">DUF4232 domain-containing protein</fullName>
    </recommendedName>
</protein>
<dbReference type="PATRIC" id="fig|1075402.3.peg.4685"/>
<dbReference type="EMBL" id="LJGU01000156">
    <property type="protein sequence ID" value="OEU93413.1"/>
    <property type="molecule type" value="Genomic_DNA"/>
</dbReference>
<sequence length="271" mass="26791">MGSLRNPIGPLPSSIYWRRRAVALSILAALVLLAVWALTFGGDESDEAGHESGNGGRGPSDPITPGPSNSESGDDERPGGRDEGDGGADSAGGDGGSGGGDSEGSGGSGGSGGGTSGGALGGSSGSVTGGGAMPAGSDLPVCDPGSTEVELSSAENEYAPGDEPEFTLTVRNDGGEDCRIDLGRTATVLKISDSEDNKVWSSDDCPPNGGSAYVQVPAGGKTVQELSWDRKESKPGCGKEPADPAGADTYLVEASVRGLSAAQTSFVLAKD</sequence>
<dbReference type="RefSeq" id="WP_070198913.1">
    <property type="nucleotide sequence ID" value="NZ_LJGU01000156.1"/>
</dbReference>